<reference evidence="1 2" key="1">
    <citation type="journal article" date="2019" name="Nat. Ecol. Evol.">
        <title>Megaphylogeny resolves global patterns of mushroom evolution.</title>
        <authorList>
            <person name="Varga T."/>
            <person name="Krizsan K."/>
            <person name="Foldi C."/>
            <person name="Dima B."/>
            <person name="Sanchez-Garcia M."/>
            <person name="Sanchez-Ramirez S."/>
            <person name="Szollosi G.J."/>
            <person name="Szarkandi J.G."/>
            <person name="Papp V."/>
            <person name="Albert L."/>
            <person name="Andreopoulos W."/>
            <person name="Angelini C."/>
            <person name="Antonin V."/>
            <person name="Barry K.W."/>
            <person name="Bougher N.L."/>
            <person name="Buchanan P."/>
            <person name="Buyck B."/>
            <person name="Bense V."/>
            <person name="Catcheside P."/>
            <person name="Chovatia M."/>
            <person name="Cooper J."/>
            <person name="Damon W."/>
            <person name="Desjardin D."/>
            <person name="Finy P."/>
            <person name="Geml J."/>
            <person name="Haridas S."/>
            <person name="Hughes K."/>
            <person name="Justo A."/>
            <person name="Karasinski D."/>
            <person name="Kautmanova I."/>
            <person name="Kiss B."/>
            <person name="Kocsube S."/>
            <person name="Kotiranta H."/>
            <person name="LaButti K.M."/>
            <person name="Lechner B.E."/>
            <person name="Liimatainen K."/>
            <person name="Lipzen A."/>
            <person name="Lukacs Z."/>
            <person name="Mihaltcheva S."/>
            <person name="Morgado L.N."/>
            <person name="Niskanen T."/>
            <person name="Noordeloos M.E."/>
            <person name="Ohm R.A."/>
            <person name="Ortiz-Santana B."/>
            <person name="Ovrebo C."/>
            <person name="Racz N."/>
            <person name="Riley R."/>
            <person name="Savchenko A."/>
            <person name="Shiryaev A."/>
            <person name="Soop K."/>
            <person name="Spirin V."/>
            <person name="Szebenyi C."/>
            <person name="Tomsovsky M."/>
            <person name="Tulloss R.E."/>
            <person name="Uehling J."/>
            <person name="Grigoriev I.V."/>
            <person name="Vagvolgyi C."/>
            <person name="Papp T."/>
            <person name="Martin F.M."/>
            <person name="Miettinen O."/>
            <person name="Hibbett D.S."/>
            <person name="Nagy L.G."/>
        </authorList>
    </citation>
    <scope>NUCLEOTIDE SEQUENCE [LARGE SCALE GENOMIC DNA]</scope>
    <source>
        <strain evidence="1 2">CBS 962.96</strain>
    </source>
</reference>
<evidence type="ECO:0000313" key="1">
    <source>
        <dbReference type="EMBL" id="THU80070.1"/>
    </source>
</evidence>
<sequence>MPRSSCRPFTMSLGLIFGYTLGGFKRGYDHSIHSIALGLTPLPVHVYADSERKGKPISVSPENQCPLRCCNISIERVSSGQMVSRCTFRYLFLSSKTVF</sequence>
<dbReference type="AlphaFoldDB" id="A0A4S8KW33"/>
<organism evidence="1 2">
    <name type="scientific">Dendrothele bispora (strain CBS 962.96)</name>
    <dbReference type="NCBI Taxonomy" id="1314807"/>
    <lineage>
        <taxon>Eukaryota</taxon>
        <taxon>Fungi</taxon>
        <taxon>Dikarya</taxon>
        <taxon>Basidiomycota</taxon>
        <taxon>Agaricomycotina</taxon>
        <taxon>Agaricomycetes</taxon>
        <taxon>Agaricomycetidae</taxon>
        <taxon>Agaricales</taxon>
        <taxon>Agaricales incertae sedis</taxon>
        <taxon>Dendrothele</taxon>
    </lineage>
</organism>
<dbReference type="Proteomes" id="UP000297245">
    <property type="component" value="Unassembled WGS sequence"/>
</dbReference>
<dbReference type="EMBL" id="ML179943">
    <property type="protein sequence ID" value="THU80070.1"/>
    <property type="molecule type" value="Genomic_DNA"/>
</dbReference>
<proteinExistence type="predicted"/>
<accession>A0A4S8KW33</accession>
<name>A0A4S8KW33_DENBC</name>
<protein>
    <submittedName>
        <fullName evidence="1">Uncharacterized protein</fullName>
    </submittedName>
</protein>
<gene>
    <name evidence="1" type="ORF">K435DRAFT_512364</name>
</gene>
<evidence type="ECO:0000313" key="2">
    <source>
        <dbReference type="Proteomes" id="UP000297245"/>
    </source>
</evidence>
<keyword evidence="2" id="KW-1185">Reference proteome</keyword>